<dbReference type="EMBL" id="GIKN01002761">
    <property type="protein sequence ID" value="NIE45034.1"/>
    <property type="molecule type" value="Transcribed_RNA"/>
</dbReference>
<keyword evidence="1" id="KW-0732">Signal</keyword>
<evidence type="ECO:0000256" key="1">
    <source>
        <dbReference type="SAM" id="SignalP"/>
    </source>
</evidence>
<protein>
    <submittedName>
        <fullName evidence="2">Putative conserved secreted protein</fullName>
    </submittedName>
</protein>
<dbReference type="AlphaFoldDB" id="A0A6G5A237"/>
<dbReference type="OMA" id="QVEYCNE"/>
<dbReference type="KEGG" id="rmp:119160014"/>
<name>A0A6G5A237_RHIMP</name>
<sequence>MSHILSLSSAIVAAVILQAVFIGLSRPDSAHESTTTEAGIQVEYCNETCTQNTSCSNNSCFCVRKNNSFYGSCFTLFGDEIDYNETLPDITNATPRYLSK</sequence>
<organism evidence="2">
    <name type="scientific">Rhipicephalus microplus</name>
    <name type="common">Cattle tick</name>
    <name type="synonym">Boophilus microplus</name>
    <dbReference type="NCBI Taxonomy" id="6941"/>
    <lineage>
        <taxon>Eukaryota</taxon>
        <taxon>Metazoa</taxon>
        <taxon>Ecdysozoa</taxon>
        <taxon>Arthropoda</taxon>
        <taxon>Chelicerata</taxon>
        <taxon>Arachnida</taxon>
        <taxon>Acari</taxon>
        <taxon>Parasitiformes</taxon>
        <taxon>Ixodida</taxon>
        <taxon>Ixodoidea</taxon>
        <taxon>Ixodidae</taxon>
        <taxon>Rhipicephalinae</taxon>
        <taxon>Rhipicephalus</taxon>
        <taxon>Boophilus</taxon>
    </lineage>
</organism>
<dbReference type="VEuPathDB" id="VectorBase:LOC119160014"/>
<feature type="signal peptide" evidence="1">
    <location>
        <begin position="1"/>
        <end position="25"/>
    </location>
</feature>
<reference evidence="2" key="1">
    <citation type="submission" date="2020-03" db="EMBL/GenBank/DDBJ databases">
        <title>A transcriptome and proteome of the tick Rhipicephalus microplus shaped by the genetic composition of its hosts and developmental stage.</title>
        <authorList>
            <person name="Garcia G.R."/>
            <person name="Ribeiro J.M.C."/>
            <person name="Maruyama S.R."/>
            <person name="Gardinasse L.G."/>
            <person name="Nelson K."/>
            <person name="Ferreira B.R."/>
            <person name="Andrade T.G."/>
            <person name="Santos I.K.F.M."/>
        </authorList>
    </citation>
    <scope>NUCLEOTIDE SEQUENCE</scope>
    <source>
        <strain evidence="2">NSGR</strain>
        <tissue evidence="2">Salivary glands</tissue>
    </source>
</reference>
<dbReference type="RefSeq" id="XP_037268667.1">
    <property type="nucleotide sequence ID" value="XM_037412770.1"/>
</dbReference>
<evidence type="ECO:0000313" key="2">
    <source>
        <dbReference type="EMBL" id="NIE45034.1"/>
    </source>
</evidence>
<proteinExistence type="predicted"/>
<dbReference type="OrthoDB" id="6528768at2759"/>
<accession>A0A6G5A237</accession>
<feature type="chain" id="PRO_5026041908" evidence="1">
    <location>
        <begin position="26"/>
        <end position="100"/>
    </location>
</feature>